<evidence type="ECO:0000313" key="2">
    <source>
        <dbReference type="EMBL" id="DAD89206.1"/>
    </source>
</evidence>
<evidence type="ECO:0000256" key="1">
    <source>
        <dbReference type="SAM" id="Coils"/>
    </source>
</evidence>
<protein>
    <submittedName>
        <fullName evidence="2">Uncharacterized protein</fullName>
    </submittedName>
</protein>
<keyword evidence="1" id="KW-0175">Coiled coil</keyword>
<feature type="coiled-coil region" evidence="1">
    <location>
        <begin position="1"/>
        <end position="28"/>
    </location>
</feature>
<proteinExistence type="predicted"/>
<organism evidence="2">
    <name type="scientific">Siphoviridae sp. ct5Px37</name>
    <dbReference type="NCBI Taxonomy" id="2826293"/>
    <lineage>
        <taxon>Viruses</taxon>
        <taxon>Duplodnaviria</taxon>
        <taxon>Heunggongvirae</taxon>
        <taxon>Uroviricota</taxon>
        <taxon>Caudoviricetes</taxon>
    </lineage>
</organism>
<sequence length="117" mass="13294">MTIIDDALAEASERVKELNAKLENYLAGYEPEPSADVSPTPADETRAEQLWDNDRRLFVRNLGWLLSQTRCGVVSCELYGDQDREYVIARYDHGGKREIDVTADSYLAIIKDVTKRV</sequence>
<dbReference type="EMBL" id="BK015055">
    <property type="protein sequence ID" value="DAD89206.1"/>
    <property type="molecule type" value="Genomic_DNA"/>
</dbReference>
<reference evidence="2" key="1">
    <citation type="journal article" date="2021" name="Proc. Natl. Acad. Sci. U.S.A.">
        <title>A Catalog of Tens of Thousands of Viruses from Human Metagenomes Reveals Hidden Associations with Chronic Diseases.</title>
        <authorList>
            <person name="Tisza M.J."/>
            <person name="Buck C.B."/>
        </authorList>
    </citation>
    <scope>NUCLEOTIDE SEQUENCE</scope>
    <source>
        <strain evidence="2">Ct5Px37</strain>
    </source>
</reference>
<accession>A0A8S5N3M0</accession>
<name>A0A8S5N3M0_9CAUD</name>